<dbReference type="Pfam" id="PF03061">
    <property type="entry name" value="4HBT"/>
    <property type="match status" value="1"/>
</dbReference>
<dbReference type="PANTHER" id="PTHR43240:SF5">
    <property type="entry name" value="1,4-DIHYDROXY-2-NAPHTHOYL-COA THIOESTERASE 1"/>
    <property type="match status" value="1"/>
</dbReference>
<dbReference type="NCBIfam" id="TIGR00369">
    <property type="entry name" value="unchar_dom_1"/>
    <property type="match status" value="1"/>
</dbReference>
<keyword evidence="2 4" id="KW-0378">Hydrolase</keyword>
<dbReference type="InterPro" id="IPR003736">
    <property type="entry name" value="PAAI_dom"/>
</dbReference>
<organism evidence="4 5">
    <name type="scientific">Phocoenobacter uteri</name>
    <dbReference type="NCBI Taxonomy" id="146806"/>
    <lineage>
        <taxon>Bacteria</taxon>
        <taxon>Pseudomonadati</taxon>
        <taxon>Pseudomonadota</taxon>
        <taxon>Gammaproteobacteria</taxon>
        <taxon>Pasteurellales</taxon>
        <taxon>Pasteurellaceae</taxon>
        <taxon>Phocoenobacter</taxon>
    </lineage>
</organism>
<feature type="domain" description="Thioesterase" evidence="3">
    <location>
        <begin position="50"/>
        <end position="126"/>
    </location>
</feature>
<dbReference type="PANTHER" id="PTHR43240">
    <property type="entry name" value="1,4-DIHYDROXY-2-NAPHTHOYL-COA THIOESTERASE 1"/>
    <property type="match status" value="1"/>
</dbReference>
<dbReference type="InterPro" id="IPR029069">
    <property type="entry name" value="HotDog_dom_sf"/>
</dbReference>
<dbReference type="CDD" id="cd03443">
    <property type="entry name" value="PaaI_thioesterase"/>
    <property type="match status" value="1"/>
</dbReference>
<evidence type="ECO:0000256" key="2">
    <source>
        <dbReference type="ARBA" id="ARBA00022801"/>
    </source>
</evidence>
<name>A0A379CB17_9PAST</name>
<evidence type="ECO:0000259" key="3">
    <source>
        <dbReference type="Pfam" id="PF03061"/>
    </source>
</evidence>
<proteinExistence type="inferred from homology"/>
<dbReference type="AlphaFoldDB" id="A0A379CB17"/>
<dbReference type="GO" id="GO:0061522">
    <property type="term" value="F:1,4-dihydroxy-2-naphthoyl-CoA thioesterase activity"/>
    <property type="evidence" value="ECO:0007669"/>
    <property type="project" value="TreeGrafter"/>
</dbReference>
<evidence type="ECO:0000313" key="4">
    <source>
        <dbReference type="EMBL" id="SUB59471.1"/>
    </source>
</evidence>
<dbReference type="EMBL" id="UGTA01000001">
    <property type="protein sequence ID" value="SUB59471.1"/>
    <property type="molecule type" value="Genomic_DNA"/>
</dbReference>
<sequence length="138" mass="15053">MIWKTTPNIQELNALCQNCAVSHLGIEFTDYGTDWLAATLEVNERTTQPFGLLHGGVSAALAETVASAAALLCCKKDQIPVGKELTIQHLKPVKQGKVTAKTQLVAADNVEHIWDITLYNERQDICAISQLVLKVIGK</sequence>
<dbReference type="EC" id="3.1.2.-" evidence="4"/>
<accession>A0A379CB17</accession>
<protein>
    <submittedName>
        <fullName evidence="4">Esterase HI_1161</fullName>
        <ecNumber evidence="4">3.1.2.-</ecNumber>
    </submittedName>
</protein>
<evidence type="ECO:0000256" key="1">
    <source>
        <dbReference type="ARBA" id="ARBA00008324"/>
    </source>
</evidence>
<dbReference type="OrthoDB" id="9798208at2"/>
<comment type="similarity">
    <text evidence="1">Belongs to the thioesterase PaaI family.</text>
</comment>
<reference evidence="4 5" key="1">
    <citation type="submission" date="2018-06" db="EMBL/GenBank/DDBJ databases">
        <authorList>
            <consortium name="Pathogen Informatics"/>
            <person name="Doyle S."/>
        </authorList>
    </citation>
    <scope>NUCLEOTIDE SEQUENCE [LARGE SCALE GENOMIC DNA]</scope>
    <source>
        <strain evidence="4 5">NCTC12872</strain>
    </source>
</reference>
<evidence type="ECO:0000313" key="5">
    <source>
        <dbReference type="Proteomes" id="UP000255417"/>
    </source>
</evidence>
<dbReference type="SUPFAM" id="SSF54637">
    <property type="entry name" value="Thioesterase/thiol ester dehydrase-isomerase"/>
    <property type="match status" value="1"/>
</dbReference>
<dbReference type="Gene3D" id="3.10.129.10">
    <property type="entry name" value="Hotdog Thioesterase"/>
    <property type="match status" value="1"/>
</dbReference>
<keyword evidence="5" id="KW-1185">Reference proteome</keyword>
<gene>
    <name evidence="4" type="ORF">NCTC12872_01456</name>
</gene>
<dbReference type="Proteomes" id="UP000255417">
    <property type="component" value="Unassembled WGS sequence"/>
</dbReference>
<dbReference type="GO" id="GO:0005829">
    <property type="term" value="C:cytosol"/>
    <property type="evidence" value="ECO:0007669"/>
    <property type="project" value="TreeGrafter"/>
</dbReference>
<dbReference type="RefSeq" id="WP_115315942.1">
    <property type="nucleotide sequence ID" value="NZ_LWIF01000001.1"/>
</dbReference>
<dbReference type="InterPro" id="IPR006683">
    <property type="entry name" value="Thioestr_dom"/>
</dbReference>